<dbReference type="Pfam" id="PF13432">
    <property type="entry name" value="TPR_16"/>
    <property type="match status" value="1"/>
</dbReference>
<organism evidence="1 2">
    <name type="scientific">Enterovibrio nigricans DSM 22720</name>
    <dbReference type="NCBI Taxonomy" id="1121868"/>
    <lineage>
        <taxon>Bacteria</taxon>
        <taxon>Pseudomonadati</taxon>
        <taxon>Pseudomonadota</taxon>
        <taxon>Gammaproteobacteria</taxon>
        <taxon>Vibrionales</taxon>
        <taxon>Vibrionaceae</taxon>
        <taxon>Enterovibrio</taxon>
    </lineage>
</organism>
<evidence type="ECO:0000313" key="1">
    <source>
        <dbReference type="EMBL" id="SKA48454.1"/>
    </source>
</evidence>
<keyword evidence="2" id="KW-1185">Reference proteome</keyword>
<name>A0A1T4U6Y6_9GAMM</name>
<dbReference type="EMBL" id="FUXU01000007">
    <property type="protein sequence ID" value="SKA48454.1"/>
    <property type="molecule type" value="Genomic_DNA"/>
</dbReference>
<dbReference type="SUPFAM" id="SSF53756">
    <property type="entry name" value="UDP-Glycosyltransferase/glycogen phosphorylase"/>
    <property type="match status" value="1"/>
</dbReference>
<accession>A0A1T4U6Y6</accession>
<dbReference type="Proteomes" id="UP000190162">
    <property type="component" value="Unassembled WGS sequence"/>
</dbReference>
<gene>
    <name evidence="1" type="ORF">SAMN02745132_00901</name>
</gene>
<dbReference type="RefSeq" id="WP_078751368.1">
    <property type="nucleotide sequence ID" value="NZ_FUXU01000007.1"/>
</dbReference>
<dbReference type="AlphaFoldDB" id="A0A1T4U6Y6"/>
<dbReference type="InterPro" id="IPR011990">
    <property type="entry name" value="TPR-like_helical_dom_sf"/>
</dbReference>
<dbReference type="SUPFAM" id="SSF48452">
    <property type="entry name" value="TPR-like"/>
    <property type="match status" value="3"/>
</dbReference>
<dbReference type="OrthoDB" id="238183at2"/>
<dbReference type="Gene3D" id="1.25.40.10">
    <property type="entry name" value="Tetratricopeptide repeat domain"/>
    <property type="match status" value="2"/>
</dbReference>
<protein>
    <submittedName>
        <fullName evidence="1">Uncharacterized protein</fullName>
    </submittedName>
</protein>
<dbReference type="Pfam" id="PF14559">
    <property type="entry name" value="TPR_19"/>
    <property type="match status" value="1"/>
</dbReference>
<sequence length="699" mass="79020">MTNPSPTNENAMTLEQAFEHGISLYQHQKKKEAREVFEQILSHAPNAVPVLQVLAVMDAEDGIWQAAIAKLDNALMMEPGNASLLFDKASILTQYGVNNEALEIIDSLLAVAPTHQELLTMRQQVTAASGKLGESRRTAKYKAASQEHKNSALSSEVQETLDLAKQMVASNNIDQGKQLYQAVISVAGDVPEALLGLARLHIQEDKHALAYQTLARATDQALPNKEIWVLLCHTAIKIEDYRAAREHCQFSMKQWPEEPILCRLMLLSYLKEEKWLEAYRRAKEYIRQFPNDADIRYRLANASFNLLKSRHNFTPEAIKECQRLIMSATEIAKNKSKLDLSRYLAEVLWYKGEAREAKALLEAYMAQYPDDVDSGFNSSFVYRSLEEWDEYYRTNELGIESGKRLKYRGDIPQWDLNRPKNDIVLVMPEQGVGDELLYLHNLDIVLNNCQKTYVACDPRLETLVNTSFPDAITIPITRSDHQDIQIPESVLNEANSWIAGGSLAALCYREYGRHVYRTGYIATPDAHKQHWKSELDEVRAANPGKPLIGICWRSGLAAASRNMHYLIADETAHLLKQLPDAVFINLQYGECKKELDKMSKLTGIRILQLDGLDLRDDFCGTAAVIAELDTVITAGTAVHRLTTAVGTPCHVYFAGTNESDYTKPRELSNKKEIGYFYPPMMENKYPLLEAMATNIKYQL</sequence>
<evidence type="ECO:0000313" key="2">
    <source>
        <dbReference type="Proteomes" id="UP000190162"/>
    </source>
</evidence>
<reference evidence="2" key="1">
    <citation type="submission" date="2017-02" db="EMBL/GenBank/DDBJ databases">
        <authorList>
            <person name="Varghese N."/>
            <person name="Submissions S."/>
        </authorList>
    </citation>
    <scope>NUCLEOTIDE SEQUENCE [LARGE SCALE GENOMIC DNA]</scope>
    <source>
        <strain evidence="2">DSM 22720</strain>
    </source>
</reference>
<proteinExistence type="predicted"/>